<accession>A0AAD8MKS9</accession>
<evidence type="ECO:0008006" key="5">
    <source>
        <dbReference type="Google" id="ProtNLM"/>
    </source>
</evidence>
<feature type="domain" description="RSE1/DDB1/CPSF1 second beta-propeller" evidence="2">
    <location>
        <begin position="43"/>
        <end position="151"/>
    </location>
</feature>
<comment type="caution">
    <text evidence="3">The sequence shown here is derived from an EMBL/GenBank/DDBJ whole genome shotgun (WGS) entry which is preliminary data.</text>
</comment>
<evidence type="ECO:0000259" key="2">
    <source>
        <dbReference type="Pfam" id="PF23726"/>
    </source>
</evidence>
<dbReference type="GO" id="GO:0005634">
    <property type="term" value="C:nucleus"/>
    <property type="evidence" value="ECO:0007669"/>
    <property type="project" value="InterPro"/>
</dbReference>
<dbReference type="PANTHER" id="PTHR10644">
    <property type="entry name" value="DNA REPAIR/RNA PROCESSING CPSF FAMILY"/>
    <property type="match status" value="1"/>
</dbReference>
<dbReference type="Proteomes" id="UP001237642">
    <property type="component" value="Unassembled WGS sequence"/>
</dbReference>
<gene>
    <name evidence="3" type="ORF">POM88_033189</name>
</gene>
<dbReference type="Pfam" id="PF23726">
    <property type="entry name" value="Beta-prop_RSE1_2nd"/>
    <property type="match status" value="1"/>
</dbReference>
<dbReference type="EMBL" id="JAUIZM010000007">
    <property type="protein sequence ID" value="KAK1376996.1"/>
    <property type="molecule type" value="Genomic_DNA"/>
</dbReference>
<evidence type="ECO:0000313" key="3">
    <source>
        <dbReference type="EMBL" id="KAK1376996.1"/>
    </source>
</evidence>
<reference evidence="3" key="2">
    <citation type="submission" date="2023-05" db="EMBL/GenBank/DDBJ databases">
        <authorList>
            <person name="Schelkunov M.I."/>
        </authorList>
    </citation>
    <scope>NUCLEOTIDE SEQUENCE</scope>
    <source>
        <strain evidence="3">Hsosn_3</strain>
        <tissue evidence="3">Leaf</tissue>
    </source>
</reference>
<evidence type="ECO:0000313" key="4">
    <source>
        <dbReference type="Proteomes" id="UP001237642"/>
    </source>
</evidence>
<protein>
    <recommendedName>
        <fullName evidence="5">Cleavage/polyadenylation specificity factor A subunit C-terminal domain-containing protein</fullName>
    </recommendedName>
</protein>
<feature type="domain" description="RSE1/DDB1/CPSF1 C-terminal" evidence="1">
    <location>
        <begin position="312"/>
        <end position="443"/>
    </location>
</feature>
<dbReference type="InterPro" id="IPR050358">
    <property type="entry name" value="RSE1/DDB1/CFT1"/>
</dbReference>
<dbReference type="InterPro" id="IPR004871">
    <property type="entry name" value="RSE1/DDB1/CPSF1_C"/>
</dbReference>
<sequence length="462" mass="52061">MTELSIKGNITLIQLFGEPRDLLVLVASDLVCFVGPSEMPNFDKISYLLCKLRDGHLLHFLLNQNNGLLTDRTKVSLGCQPISLCTFSSSNTPYIFAASKTPTVLYSSNEKLLYSSVVDLKEVRHLCPLNSAYFPDSLAFVEEDRLSIGTMDYPRFTIHSIPLEEEAVKVCHQDYSRTYALCCRKYIKSNGEEIGRVILLNDQTYEFELDYLLDQHEYGTSVISCSFADDSNVYYCIGTGYDDNNGHLIDKGRVFVLSAKDRKLQLIAEEQISKGVGSLDAFQESRRNVIVVAGASRKSLNLLTSFPFICIICIAFQQEKSAIEELYCHHRSLRFSTVTILEDEVYLGNDFGCDIFTVGKNSEGGCFEVVGKYHLGERVCRFCGGFLLMGMFGQIPTCIFGTDSGWIGIVACVPQNQYSFLFKLQSVLRKVIKYKGGLSHQKWIFNILAEEEVEDARNFLIF</sequence>
<dbReference type="AlphaFoldDB" id="A0AAD8MKS9"/>
<keyword evidence="4" id="KW-1185">Reference proteome</keyword>
<reference evidence="3" key="1">
    <citation type="submission" date="2023-02" db="EMBL/GenBank/DDBJ databases">
        <title>Genome of toxic invasive species Heracleum sosnowskyi carries increased number of genes despite the absence of recent whole-genome duplications.</title>
        <authorList>
            <person name="Schelkunov M."/>
            <person name="Shtratnikova V."/>
            <person name="Makarenko M."/>
            <person name="Klepikova A."/>
            <person name="Omelchenko D."/>
            <person name="Novikova G."/>
            <person name="Obukhova E."/>
            <person name="Bogdanov V."/>
            <person name="Penin A."/>
            <person name="Logacheva M."/>
        </authorList>
    </citation>
    <scope>NUCLEOTIDE SEQUENCE</scope>
    <source>
        <strain evidence="3">Hsosn_3</strain>
        <tissue evidence="3">Leaf</tissue>
    </source>
</reference>
<evidence type="ECO:0000259" key="1">
    <source>
        <dbReference type="Pfam" id="PF03178"/>
    </source>
</evidence>
<dbReference type="GO" id="GO:0003676">
    <property type="term" value="F:nucleic acid binding"/>
    <property type="evidence" value="ECO:0007669"/>
    <property type="project" value="InterPro"/>
</dbReference>
<dbReference type="Gene3D" id="2.130.10.10">
    <property type="entry name" value="YVTN repeat-like/Quinoprotein amine dehydrogenase"/>
    <property type="match status" value="2"/>
</dbReference>
<dbReference type="InterPro" id="IPR058543">
    <property type="entry name" value="Beta-prop_RSE1/DDB1/CPSF1_2nd"/>
</dbReference>
<name>A0AAD8MKS9_9APIA</name>
<organism evidence="3 4">
    <name type="scientific">Heracleum sosnowskyi</name>
    <dbReference type="NCBI Taxonomy" id="360622"/>
    <lineage>
        <taxon>Eukaryota</taxon>
        <taxon>Viridiplantae</taxon>
        <taxon>Streptophyta</taxon>
        <taxon>Embryophyta</taxon>
        <taxon>Tracheophyta</taxon>
        <taxon>Spermatophyta</taxon>
        <taxon>Magnoliopsida</taxon>
        <taxon>eudicotyledons</taxon>
        <taxon>Gunneridae</taxon>
        <taxon>Pentapetalae</taxon>
        <taxon>asterids</taxon>
        <taxon>campanulids</taxon>
        <taxon>Apiales</taxon>
        <taxon>Apiaceae</taxon>
        <taxon>Apioideae</taxon>
        <taxon>apioid superclade</taxon>
        <taxon>Tordylieae</taxon>
        <taxon>Tordyliinae</taxon>
        <taxon>Heracleum</taxon>
    </lineage>
</organism>
<dbReference type="InterPro" id="IPR015943">
    <property type="entry name" value="WD40/YVTN_repeat-like_dom_sf"/>
</dbReference>
<proteinExistence type="predicted"/>
<dbReference type="Pfam" id="PF03178">
    <property type="entry name" value="CPSF_A"/>
    <property type="match status" value="1"/>
</dbReference>